<sequence>MKINAFKRMSHCVSVIFPFYDEHFSTLLRSAYSIINRSPPGVVKEVILVDDASTKSFLKEPLEDDTANAKHDQSILPDTFKFLSAASNFLATAEKKEQKVSAKKKFKAVKRWVALQTRKSEQRKKSADVIS</sequence>
<dbReference type="Gene3D" id="3.90.550.10">
    <property type="entry name" value="Spore Coat Polysaccharide Biosynthesis Protein SpsA, Chain A"/>
    <property type="match status" value="1"/>
</dbReference>
<dbReference type="SUPFAM" id="SSF53448">
    <property type="entry name" value="Nucleotide-diphospho-sugar transferases"/>
    <property type="match status" value="1"/>
</dbReference>
<proteinExistence type="predicted"/>
<dbReference type="InterPro" id="IPR001173">
    <property type="entry name" value="Glyco_trans_2-like"/>
</dbReference>
<name>A0A915CRS9_9BILA</name>
<protein>
    <submittedName>
        <fullName evidence="5">Glycosyltransferase 2-like domain-containing protein</fullName>
    </submittedName>
</protein>
<evidence type="ECO:0000313" key="4">
    <source>
        <dbReference type="Proteomes" id="UP000887574"/>
    </source>
</evidence>
<organism evidence="4 5">
    <name type="scientific">Ditylenchus dipsaci</name>
    <dbReference type="NCBI Taxonomy" id="166011"/>
    <lineage>
        <taxon>Eukaryota</taxon>
        <taxon>Metazoa</taxon>
        <taxon>Ecdysozoa</taxon>
        <taxon>Nematoda</taxon>
        <taxon>Chromadorea</taxon>
        <taxon>Rhabditida</taxon>
        <taxon>Tylenchina</taxon>
        <taxon>Tylenchomorpha</taxon>
        <taxon>Sphaerularioidea</taxon>
        <taxon>Anguinidae</taxon>
        <taxon>Anguininae</taxon>
        <taxon>Ditylenchus</taxon>
    </lineage>
</organism>
<dbReference type="WBParaSite" id="jg11951">
    <property type="protein sequence ID" value="jg11951"/>
    <property type="gene ID" value="jg11951"/>
</dbReference>
<dbReference type="AlphaFoldDB" id="A0A915CRS9"/>
<keyword evidence="1" id="KW-1015">Disulfide bond</keyword>
<keyword evidence="4" id="KW-1185">Reference proteome</keyword>
<evidence type="ECO:0000256" key="2">
    <source>
        <dbReference type="ARBA" id="ARBA00023180"/>
    </source>
</evidence>
<evidence type="ECO:0000256" key="1">
    <source>
        <dbReference type="ARBA" id="ARBA00023157"/>
    </source>
</evidence>
<feature type="domain" description="Glycosyltransferase 2-like" evidence="3">
    <location>
        <begin position="14"/>
        <end position="57"/>
    </location>
</feature>
<dbReference type="PANTHER" id="PTHR11675">
    <property type="entry name" value="N-ACETYLGALACTOSAMINYLTRANSFERASE"/>
    <property type="match status" value="1"/>
</dbReference>
<evidence type="ECO:0000313" key="5">
    <source>
        <dbReference type="WBParaSite" id="jg11951"/>
    </source>
</evidence>
<dbReference type="Proteomes" id="UP000887574">
    <property type="component" value="Unplaced"/>
</dbReference>
<dbReference type="GO" id="GO:0006493">
    <property type="term" value="P:protein O-linked glycosylation"/>
    <property type="evidence" value="ECO:0007669"/>
    <property type="project" value="TreeGrafter"/>
</dbReference>
<accession>A0A915CRS9</accession>
<evidence type="ECO:0000259" key="3">
    <source>
        <dbReference type="Pfam" id="PF00535"/>
    </source>
</evidence>
<reference evidence="5" key="1">
    <citation type="submission" date="2022-11" db="UniProtKB">
        <authorList>
            <consortium name="WormBaseParasite"/>
        </authorList>
    </citation>
    <scope>IDENTIFICATION</scope>
</reference>
<dbReference type="InterPro" id="IPR029044">
    <property type="entry name" value="Nucleotide-diphossugar_trans"/>
</dbReference>
<keyword evidence="2" id="KW-0325">Glycoprotein</keyword>
<dbReference type="PANTHER" id="PTHR11675:SF134">
    <property type="entry name" value="N-ACETYLGALACTOSAMINYLTRANSFERASE 4-RELATED"/>
    <property type="match status" value="1"/>
</dbReference>
<dbReference type="GO" id="GO:0004653">
    <property type="term" value="F:polypeptide N-acetylgalactosaminyltransferase activity"/>
    <property type="evidence" value="ECO:0007669"/>
    <property type="project" value="TreeGrafter"/>
</dbReference>
<dbReference type="Pfam" id="PF00535">
    <property type="entry name" value="Glycos_transf_2"/>
    <property type="match status" value="1"/>
</dbReference>
<dbReference type="GO" id="GO:0005794">
    <property type="term" value="C:Golgi apparatus"/>
    <property type="evidence" value="ECO:0007669"/>
    <property type="project" value="TreeGrafter"/>
</dbReference>